<dbReference type="Gene3D" id="2.130.10.10">
    <property type="entry name" value="YVTN repeat-like/Quinoprotein amine dehydrogenase"/>
    <property type="match status" value="3"/>
</dbReference>
<name>A0ABX8B6S0_9BACT</name>
<evidence type="ECO:0000256" key="3">
    <source>
        <dbReference type="SAM" id="SignalP"/>
    </source>
</evidence>
<feature type="domain" description="PPM-type phosphatase" evidence="4">
    <location>
        <begin position="907"/>
        <end position="1132"/>
    </location>
</feature>
<dbReference type="InterPro" id="IPR011123">
    <property type="entry name" value="Y_Y_Y"/>
</dbReference>
<feature type="chain" id="PRO_5047546026" evidence="3">
    <location>
        <begin position="24"/>
        <end position="1144"/>
    </location>
</feature>
<dbReference type="Gene3D" id="3.60.40.10">
    <property type="entry name" value="PPM-type phosphatase domain"/>
    <property type="match status" value="1"/>
</dbReference>
<dbReference type="Pfam" id="PF07228">
    <property type="entry name" value="SpoIIE"/>
    <property type="match status" value="1"/>
</dbReference>
<evidence type="ECO:0000259" key="4">
    <source>
        <dbReference type="SMART" id="SM00331"/>
    </source>
</evidence>
<dbReference type="InterPro" id="IPR011110">
    <property type="entry name" value="Reg_prop"/>
</dbReference>
<dbReference type="SUPFAM" id="SSF63829">
    <property type="entry name" value="Calcium-dependent phosphotriesterase"/>
    <property type="match status" value="3"/>
</dbReference>
<keyword evidence="3" id="KW-0732">Signal</keyword>
<dbReference type="SMART" id="SM00331">
    <property type="entry name" value="PP2C_SIG"/>
    <property type="match status" value="1"/>
</dbReference>
<gene>
    <name evidence="5" type="ORF">J8C06_09730</name>
</gene>
<evidence type="ECO:0000256" key="1">
    <source>
        <dbReference type="ARBA" id="ARBA00022553"/>
    </source>
</evidence>
<protein>
    <submittedName>
        <fullName evidence="5">SpoIIE family protein phosphatase</fullName>
    </submittedName>
</protein>
<dbReference type="RefSeq" id="WP_211428504.1">
    <property type="nucleotide sequence ID" value="NZ_CP072648.1"/>
</dbReference>
<organism evidence="5 6">
    <name type="scientific">Chloracidobacterium validum</name>
    <dbReference type="NCBI Taxonomy" id="2821543"/>
    <lineage>
        <taxon>Bacteria</taxon>
        <taxon>Pseudomonadati</taxon>
        <taxon>Acidobacteriota</taxon>
        <taxon>Terriglobia</taxon>
        <taxon>Terriglobales</taxon>
        <taxon>Acidobacteriaceae</taxon>
        <taxon>Chloracidobacterium</taxon>
    </lineage>
</organism>
<dbReference type="Pfam" id="PF07494">
    <property type="entry name" value="Reg_prop"/>
    <property type="match status" value="4"/>
</dbReference>
<keyword evidence="2" id="KW-0812">Transmembrane</keyword>
<dbReference type="InterPro" id="IPR036457">
    <property type="entry name" value="PPM-type-like_dom_sf"/>
</dbReference>
<dbReference type="PANTHER" id="PTHR43547:SF2">
    <property type="entry name" value="HYBRID SIGNAL TRANSDUCTION HISTIDINE KINASE C"/>
    <property type="match status" value="1"/>
</dbReference>
<keyword evidence="1" id="KW-0597">Phosphoprotein</keyword>
<keyword evidence="2" id="KW-0472">Membrane</keyword>
<dbReference type="Proteomes" id="UP000676506">
    <property type="component" value="Chromosome 1"/>
</dbReference>
<feature type="signal peptide" evidence="3">
    <location>
        <begin position="1"/>
        <end position="23"/>
    </location>
</feature>
<reference evidence="5 6" key="1">
    <citation type="submission" date="2021-03" db="EMBL/GenBank/DDBJ databases">
        <title>Genomic and phenotypic characterization of Chloracidobacterium isolates provides evidence for multiple species.</title>
        <authorList>
            <person name="Saini M.K."/>
            <person name="Costas A.M.G."/>
            <person name="Tank M."/>
            <person name="Bryant D.A."/>
        </authorList>
    </citation>
    <scope>NUCLEOTIDE SEQUENCE [LARGE SCALE GENOMIC DNA]</scope>
    <source>
        <strain evidence="5 6">BV2-C</strain>
    </source>
</reference>
<feature type="transmembrane region" description="Helical" evidence="2">
    <location>
        <begin position="813"/>
        <end position="831"/>
    </location>
</feature>
<evidence type="ECO:0000256" key="2">
    <source>
        <dbReference type="SAM" id="Phobius"/>
    </source>
</evidence>
<dbReference type="InterPro" id="IPR015943">
    <property type="entry name" value="WD40/YVTN_repeat-like_dom_sf"/>
</dbReference>
<dbReference type="Gene3D" id="2.60.40.10">
    <property type="entry name" value="Immunoglobulins"/>
    <property type="match status" value="1"/>
</dbReference>
<sequence length="1144" mass="129726">MWLVARVLIFLTLWSAMQLGALARDPDFAAAVFEHITQDQGLSNNAVNCLLQDRRGFLWVGTDDGLNRYDGHTFVVYRHQPDDPHSLPGNFVQTIYESPDGVLWIAAVGSTFCRYDAQRDAFIRYDLSALKERERDYYISSIYQDRNGLLWLGSGYGLVCLDPETRISALYFPGDDLRSQGIQALRSNYTHTVFEDASGRLFVGSEQGILVFDRQTKHFSVVLSAPLPIEKNNVRHFSFNGTPLGQLSDGRLCVALINWGVFLLDPQTLRVVAGYDLQGRHIQSDTPPRSVDPLSRGSVLGLHPSGSVWFSQRDLGLTRLHLETGHCAPLYRKAWTSLGFSLESIMAAFWDRSGVLWIGDRVHGLLKFSPSRNRFECYRHRPFDNTSLANSYIRGILEDRQGRLWVGSQFGGLCRLDRQTGQAERFNTYLTHRDRTPPRGVLAIGEDHRGTLWIGTDQGLYQFDPIRKRMREGPWPELPSLPTQVVYEDARRHLWIGMAERLFEIAPDRKTITDHTQSFPIFRVPSAGQLGHDVQCIYEDRQDGALWIGVNFGVVRYDPRRKTHRAYVIERRPEYGIPYVTHLTEDADGTLWMTTKGAGLCRFDPQRETFTHILEKDGLPHNNCYALFPDATGVLWLSSDAGIARFEPQRRHFRTYTTTDGLQGREFNRFAAFQNGRGEIFFGGTNGLNIFHPADLTDNIPPPLVAITNLKVNGTARLAREGMFFSLSHEETSLDIGYAGLDFNAPGDTRYRYWLEGFDATWRDVGARREANYTNLPPGQYRFWVMAANHDGVWSTGKLLLRIVIQPPWWRTWPAYVGFALVGGLVLYGGVRLRLRQLVARNRLLEAKVSERTQEVRRKNEELIGRNIEIAARTREAEEQRRNMVESLTYARMIQQATLPTEPEVSHALGEHFILWKPKDIVSGDFYWVCRRDGIVILVVADCTGHGVPGAFMSMIGNDLLGQIALEQSRLEPARILLKLHHGIRRALKQQDETQLPDGMDAAVCRFDQRAQTVTFAGARRPLYLVADGILTEIKGDRYTLGGGGRERQPRVFTNHEVVVTPGATLYLTTDGFADQPDEQGKKFGTQRLKNLLLQVAPLPLDQQQTRLEMALFAHMGGELQRDDITVVGVRWNNGKADSRQVPT</sequence>
<keyword evidence="2" id="KW-1133">Transmembrane helix</keyword>
<evidence type="ECO:0000313" key="6">
    <source>
        <dbReference type="Proteomes" id="UP000676506"/>
    </source>
</evidence>
<keyword evidence="6" id="KW-1185">Reference proteome</keyword>
<dbReference type="SUPFAM" id="SSF81606">
    <property type="entry name" value="PP2C-like"/>
    <property type="match status" value="1"/>
</dbReference>
<accession>A0ABX8B6S0</accession>
<dbReference type="PANTHER" id="PTHR43547">
    <property type="entry name" value="TWO-COMPONENT HISTIDINE KINASE"/>
    <property type="match status" value="1"/>
</dbReference>
<dbReference type="InterPro" id="IPR001932">
    <property type="entry name" value="PPM-type_phosphatase-like_dom"/>
</dbReference>
<proteinExistence type="predicted"/>
<dbReference type="InterPro" id="IPR013783">
    <property type="entry name" value="Ig-like_fold"/>
</dbReference>
<dbReference type="Pfam" id="PF07495">
    <property type="entry name" value="Y_Y_Y"/>
    <property type="match status" value="1"/>
</dbReference>
<dbReference type="EMBL" id="CP072648">
    <property type="protein sequence ID" value="QUW02613.1"/>
    <property type="molecule type" value="Genomic_DNA"/>
</dbReference>
<evidence type="ECO:0000313" key="5">
    <source>
        <dbReference type="EMBL" id="QUW02613.1"/>
    </source>
</evidence>